<dbReference type="Proteomes" id="UP000293568">
    <property type="component" value="Chromosome"/>
</dbReference>
<keyword evidence="1" id="KW-0479">Metal-binding</keyword>
<feature type="binding site" evidence="1">
    <location>
        <position position="105"/>
    </location>
    <ligand>
        <name>Mn(2+)</name>
        <dbReference type="ChEBI" id="CHEBI:29035"/>
        <label>2</label>
    </ligand>
</feature>
<organism evidence="3 4">
    <name type="scientific">Paenibacillus protaetiae</name>
    <dbReference type="NCBI Taxonomy" id="2509456"/>
    <lineage>
        <taxon>Bacteria</taxon>
        <taxon>Bacillati</taxon>
        <taxon>Bacillota</taxon>
        <taxon>Bacilli</taxon>
        <taxon>Bacillales</taxon>
        <taxon>Paenibacillaceae</taxon>
        <taxon>Paenibacillus</taxon>
    </lineage>
</organism>
<dbReference type="InterPro" id="IPR002933">
    <property type="entry name" value="Peptidase_M20"/>
</dbReference>
<dbReference type="PANTHER" id="PTHR11014">
    <property type="entry name" value="PEPTIDASE M20 FAMILY MEMBER"/>
    <property type="match status" value="1"/>
</dbReference>
<dbReference type="InterPro" id="IPR011650">
    <property type="entry name" value="Peptidase_M20_dimer"/>
</dbReference>
<dbReference type="EMBL" id="CP035492">
    <property type="protein sequence ID" value="QAY68499.1"/>
    <property type="molecule type" value="Genomic_DNA"/>
</dbReference>
<dbReference type="Pfam" id="PF07687">
    <property type="entry name" value="M20_dimer"/>
    <property type="match status" value="1"/>
</dbReference>
<feature type="binding site" evidence="1">
    <location>
        <position position="173"/>
    </location>
    <ligand>
        <name>Mn(2+)</name>
        <dbReference type="ChEBI" id="CHEBI:29035"/>
        <label>1</label>
    </ligand>
</feature>
<dbReference type="InterPro" id="IPR036264">
    <property type="entry name" value="Bact_exopeptidase_dim_dom"/>
</dbReference>
<dbReference type="OrthoDB" id="9776731at2"/>
<dbReference type="AlphaFoldDB" id="A0A4P6F2W8"/>
<reference evidence="3 4" key="1">
    <citation type="submission" date="2019-01" db="EMBL/GenBank/DDBJ databases">
        <title>Genome sequencing of strain FW100M-2.</title>
        <authorList>
            <person name="Heo J."/>
            <person name="Kim S.-J."/>
            <person name="Kim J.-S."/>
            <person name="Hong S.-B."/>
            <person name="Kwon S.-W."/>
        </authorList>
    </citation>
    <scope>NUCLEOTIDE SEQUENCE [LARGE SCALE GENOMIC DNA]</scope>
    <source>
        <strain evidence="3 4">FW100M-2</strain>
    </source>
</reference>
<dbReference type="NCBIfam" id="TIGR01891">
    <property type="entry name" value="amidohydrolases"/>
    <property type="match status" value="1"/>
</dbReference>
<proteinExistence type="predicted"/>
<keyword evidence="1" id="KW-0464">Manganese</keyword>
<accession>A0A4P6F2W8</accession>
<gene>
    <name evidence="3" type="ORF">ET464_12995</name>
</gene>
<feature type="binding site" evidence="1">
    <location>
        <position position="372"/>
    </location>
    <ligand>
        <name>Mn(2+)</name>
        <dbReference type="ChEBI" id="CHEBI:29035"/>
        <label>2</label>
    </ligand>
</feature>
<protein>
    <submittedName>
        <fullName evidence="3">Amidohydrolase</fullName>
    </submittedName>
</protein>
<sequence>MACLDGIQEDIAAIRRDLHRHPEVMYETKRTSALVADYLEGWGLEVTRGVGPHFGMGVVGVLRGAASEGGRTVVLRADMDALPLEEQTGAVYSSRRAGVMHACGHDAHTAMLLGAARALSRHKDNLPGTVKFVFQPAEEGALPSPLDGRMTSGGRDMIDAGVLEGADICFAMHVWPDLPAGTAGVHRAYAMAASTHFTIRFHGMPGHHSSPHLAADALMMAVQFAAGMKSFMATAVDPLEPAVLAFGSLHAGAAINAIAGESEIKGTFRAFDPATVERVTRELERLSQSTAEAHAGTRDIQLRVGTALRNDAAAAELALRAAESVLGESRALRLETPSLAGEDFALYAQQVPSAFLFLGVRNEAEGIVYPLHHPQFDLDERVLVPGAKLHVQFALEALGCKGHPQGEA</sequence>
<name>A0A4P6F2W8_9BACL</name>
<dbReference type="Pfam" id="PF01546">
    <property type="entry name" value="Peptidase_M20"/>
    <property type="match status" value="1"/>
</dbReference>
<dbReference type="SUPFAM" id="SSF55031">
    <property type="entry name" value="Bacterial exopeptidase dimerisation domain"/>
    <property type="match status" value="1"/>
</dbReference>
<dbReference type="Gene3D" id="3.30.70.360">
    <property type="match status" value="1"/>
</dbReference>
<dbReference type="PANTHER" id="PTHR11014:SF63">
    <property type="entry name" value="METALLOPEPTIDASE, PUTATIVE (AFU_ORTHOLOGUE AFUA_6G09600)-RELATED"/>
    <property type="match status" value="1"/>
</dbReference>
<dbReference type="GO" id="GO:0016787">
    <property type="term" value="F:hydrolase activity"/>
    <property type="evidence" value="ECO:0007669"/>
    <property type="project" value="UniProtKB-KW"/>
</dbReference>
<dbReference type="Gene3D" id="3.40.630.10">
    <property type="entry name" value="Zn peptidases"/>
    <property type="match status" value="1"/>
</dbReference>
<evidence type="ECO:0000313" key="3">
    <source>
        <dbReference type="EMBL" id="QAY68499.1"/>
    </source>
</evidence>
<dbReference type="SUPFAM" id="SSF53187">
    <property type="entry name" value="Zn-dependent exopeptidases"/>
    <property type="match status" value="1"/>
</dbReference>
<dbReference type="PIRSF" id="PIRSF005962">
    <property type="entry name" value="Pept_M20D_amidohydro"/>
    <property type="match status" value="1"/>
</dbReference>
<keyword evidence="3" id="KW-0378">Hydrolase</keyword>
<evidence type="ECO:0000313" key="4">
    <source>
        <dbReference type="Proteomes" id="UP000293568"/>
    </source>
</evidence>
<dbReference type="KEGG" id="pprt:ET464_12995"/>
<feature type="domain" description="Peptidase M20 dimerisation" evidence="2">
    <location>
        <begin position="195"/>
        <end position="292"/>
    </location>
</feature>
<feature type="binding site" evidence="1">
    <location>
        <position position="139"/>
    </location>
    <ligand>
        <name>Mn(2+)</name>
        <dbReference type="ChEBI" id="CHEBI:29035"/>
        <label>2</label>
    </ligand>
</feature>
<evidence type="ECO:0000259" key="2">
    <source>
        <dbReference type="Pfam" id="PF07687"/>
    </source>
</evidence>
<dbReference type="InterPro" id="IPR017439">
    <property type="entry name" value="Amidohydrolase"/>
</dbReference>
<dbReference type="GO" id="GO:0046872">
    <property type="term" value="F:metal ion binding"/>
    <property type="evidence" value="ECO:0007669"/>
    <property type="project" value="UniProtKB-KW"/>
</dbReference>
<comment type="cofactor">
    <cofactor evidence="1">
        <name>Mn(2+)</name>
        <dbReference type="ChEBI" id="CHEBI:29035"/>
    </cofactor>
    <text evidence="1">The Mn(2+) ion enhances activity.</text>
</comment>
<keyword evidence="4" id="KW-1185">Reference proteome</keyword>
<feature type="binding site" evidence="1">
    <location>
        <position position="103"/>
    </location>
    <ligand>
        <name>Mn(2+)</name>
        <dbReference type="ChEBI" id="CHEBI:29035"/>
        <label>2</label>
    </ligand>
</feature>
<evidence type="ECO:0000256" key="1">
    <source>
        <dbReference type="PIRSR" id="PIRSR005962-1"/>
    </source>
</evidence>